<sequence>MEAYKYMVSGPCKNIKPPNKSEISKKEAIVLYFVVMSLSIEALAMAGVDYVEWGLDIEEWEREDELPPPHLLADDNEKEEEEFMKRHASTRQGFSAFINNTSPPSYNLEDSERSVSELCNPGVVRYWRSKMEKIRFYFMSIAKMMPTLIKLLMISWIERRLNHKLS</sequence>
<evidence type="ECO:0000256" key="1">
    <source>
        <dbReference type="SAM" id="Phobius"/>
    </source>
</evidence>
<keyword evidence="1" id="KW-0472">Membrane</keyword>
<gene>
    <name evidence="2" type="ORF">GOBAR_AA06977</name>
</gene>
<proteinExistence type="predicted"/>
<evidence type="ECO:0000313" key="2">
    <source>
        <dbReference type="EMBL" id="PPS13597.1"/>
    </source>
</evidence>
<dbReference type="EMBL" id="KZ663330">
    <property type="protein sequence ID" value="PPS13597.1"/>
    <property type="molecule type" value="Genomic_DNA"/>
</dbReference>
<dbReference type="OrthoDB" id="1719622at2759"/>
<accession>A0A2P5YDC9</accession>
<evidence type="ECO:0000313" key="3">
    <source>
        <dbReference type="Proteomes" id="UP000239757"/>
    </source>
</evidence>
<protein>
    <submittedName>
        <fullName evidence="2">Uncharacterized protein</fullName>
    </submittedName>
</protein>
<dbReference type="AlphaFoldDB" id="A0A2P5YDC9"/>
<name>A0A2P5YDC9_GOSBA</name>
<organism evidence="2 3">
    <name type="scientific">Gossypium barbadense</name>
    <name type="common">Sea Island cotton</name>
    <name type="synonym">Hibiscus barbadensis</name>
    <dbReference type="NCBI Taxonomy" id="3634"/>
    <lineage>
        <taxon>Eukaryota</taxon>
        <taxon>Viridiplantae</taxon>
        <taxon>Streptophyta</taxon>
        <taxon>Embryophyta</taxon>
        <taxon>Tracheophyta</taxon>
        <taxon>Spermatophyta</taxon>
        <taxon>Magnoliopsida</taxon>
        <taxon>eudicotyledons</taxon>
        <taxon>Gunneridae</taxon>
        <taxon>Pentapetalae</taxon>
        <taxon>rosids</taxon>
        <taxon>malvids</taxon>
        <taxon>Malvales</taxon>
        <taxon>Malvaceae</taxon>
        <taxon>Malvoideae</taxon>
        <taxon>Gossypium</taxon>
    </lineage>
</organism>
<feature type="transmembrane region" description="Helical" evidence="1">
    <location>
        <begin position="136"/>
        <end position="157"/>
    </location>
</feature>
<reference evidence="2 3" key="1">
    <citation type="submission" date="2015-01" db="EMBL/GenBank/DDBJ databases">
        <title>Genome of allotetraploid Gossypium barbadense reveals genomic plasticity and fiber elongation in cotton evolution.</title>
        <authorList>
            <person name="Chen X."/>
            <person name="Liu X."/>
            <person name="Zhao B."/>
            <person name="Zheng H."/>
            <person name="Hu Y."/>
            <person name="Lu G."/>
            <person name="Yang C."/>
            <person name="Chen J."/>
            <person name="Shan C."/>
            <person name="Zhang L."/>
            <person name="Zhou Y."/>
            <person name="Wang L."/>
            <person name="Guo W."/>
            <person name="Bai Y."/>
            <person name="Ruan J."/>
            <person name="Shangguan X."/>
            <person name="Mao Y."/>
            <person name="Jiang J."/>
            <person name="Zhu Y."/>
            <person name="Lei J."/>
            <person name="Kang H."/>
            <person name="Chen S."/>
            <person name="He X."/>
            <person name="Wang R."/>
            <person name="Wang Y."/>
            <person name="Chen J."/>
            <person name="Wang L."/>
            <person name="Yu S."/>
            <person name="Wang B."/>
            <person name="Wei J."/>
            <person name="Song S."/>
            <person name="Lu X."/>
            <person name="Gao Z."/>
            <person name="Gu W."/>
            <person name="Deng X."/>
            <person name="Ma D."/>
            <person name="Wang S."/>
            <person name="Liang W."/>
            <person name="Fang L."/>
            <person name="Cai C."/>
            <person name="Zhu X."/>
            <person name="Zhou B."/>
            <person name="Zhang Y."/>
            <person name="Chen Z."/>
            <person name="Xu S."/>
            <person name="Zhu R."/>
            <person name="Wang S."/>
            <person name="Zhang T."/>
            <person name="Zhao G."/>
        </authorList>
    </citation>
    <scope>NUCLEOTIDE SEQUENCE [LARGE SCALE GENOMIC DNA]</scope>
    <source>
        <strain evidence="3">cv. Xinhai21</strain>
        <tissue evidence="2">Leaf</tissue>
    </source>
</reference>
<dbReference type="Proteomes" id="UP000239757">
    <property type="component" value="Unassembled WGS sequence"/>
</dbReference>
<keyword evidence="1" id="KW-0812">Transmembrane</keyword>
<keyword evidence="1" id="KW-1133">Transmembrane helix</keyword>